<keyword evidence="2" id="KW-0067">ATP-binding</keyword>
<feature type="domain" description="Fido" evidence="3">
    <location>
        <begin position="113"/>
        <end position="269"/>
    </location>
</feature>
<dbReference type="Gene3D" id="1.10.3290.10">
    <property type="entry name" value="Fido-like domain"/>
    <property type="match status" value="1"/>
</dbReference>
<dbReference type="RefSeq" id="WP_127745479.1">
    <property type="nucleotide sequence ID" value="NZ_SACN01000003.1"/>
</dbReference>
<keyword evidence="5" id="KW-1185">Reference proteome</keyword>
<accession>A0A437LXT6</accession>
<protein>
    <submittedName>
        <fullName evidence="4">Fic family protein</fullName>
    </submittedName>
</protein>
<dbReference type="AlphaFoldDB" id="A0A437LXT6"/>
<dbReference type="InterPro" id="IPR025230">
    <property type="entry name" value="DUF4172"/>
</dbReference>
<gene>
    <name evidence="4" type="ORF">EOD43_18200</name>
</gene>
<dbReference type="SUPFAM" id="SSF140931">
    <property type="entry name" value="Fic-like"/>
    <property type="match status" value="1"/>
</dbReference>
<evidence type="ECO:0000256" key="1">
    <source>
        <dbReference type="PIRSR" id="PIRSR640198-1"/>
    </source>
</evidence>
<dbReference type="PANTHER" id="PTHR13504">
    <property type="entry name" value="FIDO DOMAIN-CONTAINING PROTEIN DDB_G0283145"/>
    <property type="match status" value="1"/>
</dbReference>
<dbReference type="Gene3D" id="1.10.10.10">
    <property type="entry name" value="Winged helix-like DNA-binding domain superfamily/Winged helix DNA-binding domain"/>
    <property type="match status" value="1"/>
</dbReference>
<evidence type="ECO:0000259" key="3">
    <source>
        <dbReference type="PROSITE" id="PS51459"/>
    </source>
</evidence>
<dbReference type="OrthoDB" id="9813719at2"/>
<dbReference type="InterPro" id="IPR003812">
    <property type="entry name" value="Fido"/>
</dbReference>
<dbReference type="PANTHER" id="PTHR13504:SF33">
    <property type="entry name" value="FIC FAMILY PROTEIN"/>
    <property type="match status" value="1"/>
</dbReference>
<comment type="caution">
    <text evidence="4">The sequence shown here is derived from an EMBL/GenBank/DDBJ whole genome shotgun (WGS) entry which is preliminary data.</text>
</comment>
<evidence type="ECO:0000256" key="2">
    <source>
        <dbReference type="PIRSR" id="PIRSR640198-2"/>
    </source>
</evidence>
<dbReference type="Pfam" id="PF13776">
    <property type="entry name" value="DUF4172"/>
    <property type="match status" value="1"/>
</dbReference>
<dbReference type="PROSITE" id="PS51459">
    <property type="entry name" value="FIDO"/>
    <property type="match status" value="1"/>
</dbReference>
<dbReference type="InterPro" id="IPR036388">
    <property type="entry name" value="WH-like_DNA-bd_sf"/>
</dbReference>
<reference evidence="4 5" key="1">
    <citation type="submission" date="2019-01" db="EMBL/GenBank/DDBJ databases">
        <authorList>
            <person name="Chen W.-M."/>
        </authorList>
    </citation>
    <scope>NUCLEOTIDE SEQUENCE [LARGE SCALE GENOMIC DNA]</scope>
    <source>
        <strain evidence="4 5">CCP-7</strain>
    </source>
</reference>
<dbReference type="InterPro" id="IPR036597">
    <property type="entry name" value="Fido-like_dom_sf"/>
</dbReference>
<feature type="active site" evidence="1">
    <location>
        <position position="206"/>
    </location>
</feature>
<evidence type="ECO:0000313" key="4">
    <source>
        <dbReference type="EMBL" id="RVT90228.1"/>
    </source>
</evidence>
<dbReference type="GO" id="GO:0005524">
    <property type="term" value="F:ATP binding"/>
    <property type="evidence" value="ECO:0007669"/>
    <property type="project" value="UniProtKB-KW"/>
</dbReference>
<feature type="binding site" evidence="2">
    <location>
        <position position="255"/>
    </location>
    <ligand>
        <name>ATP</name>
        <dbReference type="ChEBI" id="CHEBI:30616"/>
    </ligand>
</feature>
<keyword evidence="2" id="KW-0547">Nucleotide-binding</keyword>
<dbReference type="Pfam" id="PF02661">
    <property type="entry name" value="Fic"/>
    <property type="match status" value="1"/>
</dbReference>
<feature type="binding site" evidence="2">
    <location>
        <begin position="210"/>
        <end position="217"/>
    </location>
    <ligand>
        <name>ATP</name>
        <dbReference type="ChEBI" id="CHEBI:30616"/>
    </ligand>
</feature>
<dbReference type="EMBL" id="SACN01000003">
    <property type="protein sequence ID" value="RVT90228.1"/>
    <property type="molecule type" value="Genomic_DNA"/>
</dbReference>
<name>A0A437LXT6_9SPHN</name>
<proteinExistence type="predicted"/>
<sequence>MVWNWQHPDWPALRWDSSALAMLEAQFLLRAGVQIGSVRHFDADVHRSITIEVLTGEALKTSEIEGEILNRDSVQSSILRQFGLTTGNRRVQPTERGIANMMVDLYRHYDSPLTHDSLHGWHRMIASGRTDIKDIGTYRSHDDPMQVASGPIHKPKVHFEAPPSAEMTVQMAGFLQWFASSAPDGDKPLPPLTRAGLAHLYFVSIHPYEDGNGRISRALAVKALAQAIGQPALLALSHVIQRKRPAYYDALEANNKGVEITGWLTYFAQIVLDALDTTQVLIDFLIAKAKFYDRARGAINERQERVIERMCREGPDGFTGGLSAANYISISGAARATATRDLQDLVKKRLLTVAGALKSTRYHLALDAGY</sequence>
<evidence type="ECO:0000313" key="5">
    <source>
        <dbReference type="Proteomes" id="UP000282971"/>
    </source>
</evidence>
<dbReference type="InterPro" id="IPR040198">
    <property type="entry name" value="Fido_containing"/>
</dbReference>
<dbReference type="Proteomes" id="UP000282971">
    <property type="component" value="Unassembled WGS sequence"/>
</dbReference>
<feature type="binding site" evidence="2">
    <location>
        <begin position="247"/>
        <end position="248"/>
    </location>
    <ligand>
        <name>ATP</name>
        <dbReference type="ChEBI" id="CHEBI:30616"/>
    </ligand>
</feature>
<organism evidence="4 5">
    <name type="scientific">Sphingomonas crocodyli</name>
    <dbReference type="NCBI Taxonomy" id="1979270"/>
    <lineage>
        <taxon>Bacteria</taxon>
        <taxon>Pseudomonadati</taxon>
        <taxon>Pseudomonadota</taxon>
        <taxon>Alphaproteobacteria</taxon>
        <taxon>Sphingomonadales</taxon>
        <taxon>Sphingomonadaceae</taxon>
        <taxon>Sphingomonas</taxon>
    </lineage>
</organism>